<evidence type="ECO:0000313" key="2">
    <source>
        <dbReference type="Proteomes" id="UP000825729"/>
    </source>
</evidence>
<gene>
    <name evidence="1" type="ORF">H6P81_004579</name>
</gene>
<protein>
    <submittedName>
        <fullName evidence="1">Uncharacterized protein</fullName>
    </submittedName>
</protein>
<sequence length="96" mass="11021">MGPYYPNSIVHMYRNGALEFPGSQYTCNHRITELIEQLKYGKLRKSKLCLNLWWFGISVQESLNKIFQGMRAFTVECSPVGEKPTGSESIDTEVQE</sequence>
<evidence type="ECO:0000313" key="1">
    <source>
        <dbReference type="EMBL" id="KAG9451675.1"/>
    </source>
</evidence>
<accession>A0AAV7EUC2</accession>
<name>A0AAV7EUC2_ARIFI</name>
<keyword evidence="2" id="KW-1185">Reference proteome</keyword>
<organism evidence="1 2">
    <name type="scientific">Aristolochia fimbriata</name>
    <name type="common">White veined hardy Dutchman's pipe vine</name>
    <dbReference type="NCBI Taxonomy" id="158543"/>
    <lineage>
        <taxon>Eukaryota</taxon>
        <taxon>Viridiplantae</taxon>
        <taxon>Streptophyta</taxon>
        <taxon>Embryophyta</taxon>
        <taxon>Tracheophyta</taxon>
        <taxon>Spermatophyta</taxon>
        <taxon>Magnoliopsida</taxon>
        <taxon>Magnoliidae</taxon>
        <taxon>Piperales</taxon>
        <taxon>Aristolochiaceae</taxon>
        <taxon>Aristolochia</taxon>
    </lineage>
</organism>
<dbReference type="AlphaFoldDB" id="A0AAV7EUC2"/>
<proteinExistence type="predicted"/>
<dbReference type="EMBL" id="JAINDJ010000003">
    <property type="protein sequence ID" value="KAG9451675.1"/>
    <property type="molecule type" value="Genomic_DNA"/>
</dbReference>
<dbReference type="Proteomes" id="UP000825729">
    <property type="component" value="Unassembled WGS sequence"/>
</dbReference>
<comment type="caution">
    <text evidence="1">The sequence shown here is derived from an EMBL/GenBank/DDBJ whole genome shotgun (WGS) entry which is preliminary data.</text>
</comment>
<reference evidence="1 2" key="1">
    <citation type="submission" date="2021-07" db="EMBL/GenBank/DDBJ databases">
        <title>The Aristolochia fimbriata genome: insights into angiosperm evolution, floral development and chemical biosynthesis.</title>
        <authorList>
            <person name="Jiao Y."/>
        </authorList>
    </citation>
    <scope>NUCLEOTIDE SEQUENCE [LARGE SCALE GENOMIC DNA]</scope>
    <source>
        <strain evidence="1">IBCAS-2021</strain>
        <tissue evidence="1">Leaf</tissue>
    </source>
</reference>